<dbReference type="EMBL" id="JARKIE010000001">
    <property type="protein sequence ID" value="KAJ7710725.1"/>
    <property type="molecule type" value="Genomic_DNA"/>
</dbReference>
<evidence type="ECO:0000313" key="1">
    <source>
        <dbReference type="EMBL" id="KAJ7710725.1"/>
    </source>
</evidence>
<organism evidence="1 2">
    <name type="scientific">Mycena rosella</name>
    <name type="common">Pink bonnet</name>
    <name type="synonym">Agaricus rosellus</name>
    <dbReference type="NCBI Taxonomy" id="1033263"/>
    <lineage>
        <taxon>Eukaryota</taxon>
        <taxon>Fungi</taxon>
        <taxon>Dikarya</taxon>
        <taxon>Basidiomycota</taxon>
        <taxon>Agaricomycotina</taxon>
        <taxon>Agaricomycetes</taxon>
        <taxon>Agaricomycetidae</taxon>
        <taxon>Agaricales</taxon>
        <taxon>Marasmiineae</taxon>
        <taxon>Mycenaceae</taxon>
        <taxon>Mycena</taxon>
    </lineage>
</organism>
<comment type="caution">
    <text evidence="1">The sequence shown here is derived from an EMBL/GenBank/DDBJ whole genome shotgun (WGS) entry which is preliminary data.</text>
</comment>
<reference evidence="1" key="1">
    <citation type="submission" date="2023-03" db="EMBL/GenBank/DDBJ databases">
        <title>Massive genome expansion in bonnet fungi (Mycena s.s.) driven by repeated elements and novel gene families across ecological guilds.</title>
        <authorList>
            <consortium name="Lawrence Berkeley National Laboratory"/>
            <person name="Harder C.B."/>
            <person name="Miyauchi S."/>
            <person name="Viragh M."/>
            <person name="Kuo A."/>
            <person name="Thoen E."/>
            <person name="Andreopoulos B."/>
            <person name="Lu D."/>
            <person name="Skrede I."/>
            <person name="Drula E."/>
            <person name="Henrissat B."/>
            <person name="Morin E."/>
            <person name="Kohler A."/>
            <person name="Barry K."/>
            <person name="LaButti K."/>
            <person name="Morin E."/>
            <person name="Salamov A."/>
            <person name="Lipzen A."/>
            <person name="Mereny Z."/>
            <person name="Hegedus B."/>
            <person name="Baldrian P."/>
            <person name="Stursova M."/>
            <person name="Weitz H."/>
            <person name="Taylor A."/>
            <person name="Grigoriev I.V."/>
            <person name="Nagy L.G."/>
            <person name="Martin F."/>
            <person name="Kauserud H."/>
        </authorList>
    </citation>
    <scope>NUCLEOTIDE SEQUENCE</scope>
    <source>
        <strain evidence="1">CBHHK067</strain>
    </source>
</reference>
<dbReference type="AlphaFoldDB" id="A0AAD7H355"/>
<dbReference type="Proteomes" id="UP001221757">
    <property type="component" value="Unassembled WGS sequence"/>
</dbReference>
<proteinExistence type="predicted"/>
<gene>
    <name evidence="1" type="ORF">B0H17DRAFT_1173621</name>
</gene>
<sequence>MDLARLLNSPEPEPPLVDISAQLASLATLLRPGNVILATPHVRVALINLVTRLVPVPTPITPQPPPNIPLDHPLAISVQHDVVVNQRMTVSELYKYPLGVSVEYPESSAQGVGHLFQIAPDDWSNPTLDFLYSKGEPRGHSKKGEEVIVPFLRDANDDLVPCKVKHATCQGAKVCPKVDLDSITHPHTSASLATLSETLALNRDIRLQHASPTRDVFQKTAAFIAALRKQGCPAPHQETYFDSDEEEEQLAKEEHHRKIRRGYVPSVVTCDGRLEFSHSFNGHPVIKCEHYSKTNNKDHYFNASINDGSFDVNYLTTAFEEDQEEIDYIENAAHALALGFGPRVECTTVCNFSVQRTICPNRSHVMSFIDQGTAWNGARYFFDQQTLQRPLADRYITCMVELDPGELDVHPEDEPRSAKDPHTLRFILCMGFEGSERLLSCQYVQSDIGFKRVIGFYEFELAGWERDAKTYDYDGKLLQWAADQHGGQAKGLGLHLQQIAQQFPQKWDFHEANRLLALLSPYEHLHRIFRLCVTHIYRNIRKCKVEEAIRHLMRSLVCMEHPDWDATILKIRNEGGKAAQDGDLGSITISVGMP</sequence>
<protein>
    <submittedName>
        <fullName evidence="1">Uncharacterized protein</fullName>
    </submittedName>
</protein>
<name>A0AAD7H355_MYCRO</name>
<evidence type="ECO:0000313" key="2">
    <source>
        <dbReference type="Proteomes" id="UP001221757"/>
    </source>
</evidence>
<accession>A0AAD7H355</accession>
<keyword evidence="2" id="KW-1185">Reference proteome</keyword>